<keyword evidence="1" id="KW-0732">Signal</keyword>
<dbReference type="EMBL" id="CP004372">
    <property type="protein sequence ID" value="AHM03229.1"/>
    <property type="molecule type" value="Genomic_DNA"/>
</dbReference>
<proteinExistence type="predicted"/>
<dbReference type="HOGENOM" id="CLU_2083101_0_0_5"/>
<accession>W8RPX4</accession>
<feature type="chain" id="PRO_5015687547" description="Dihydrodipicolinate reductase" evidence="1">
    <location>
        <begin position="29"/>
        <end position="126"/>
    </location>
</feature>
<evidence type="ECO:0000313" key="3">
    <source>
        <dbReference type="Proteomes" id="UP000019593"/>
    </source>
</evidence>
<organism evidence="2 3">
    <name type="scientific">Roseicyclus elongatus DSM 19469</name>
    <dbReference type="NCBI Taxonomy" id="1294273"/>
    <lineage>
        <taxon>Bacteria</taxon>
        <taxon>Pseudomonadati</taxon>
        <taxon>Pseudomonadota</taxon>
        <taxon>Alphaproteobacteria</taxon>
        <taxon>Rhodobacterales</taxon>
        <taxon>Roseobacteraceae</taxon>
        <taxon>Roseicyclus</taxon>
    </lineage>
</organism>
<dbReference type="AlphaFoldDB" id="W8RPX4"/>
<gene>
    <name evidence="2" type="ORF">roselon_00815</name>
</gene>
<protein>
    <recommendedName>
        <fullName evidence="4">Dihydrodipicolinate reductase</fullName>
    </recommendedName>
</protein>
<reference evidence="2 3" key="1">
    <citation type="submission" date="2013-03" db="EMBL/GenBank/DDBJ databases">
        <authorList>
            <person name="Fiebig A."/>
            <person name="Goeker M."/>
            <person name="Klenk H.-P.P."/>
        </authorList>
    </citation>
    <scope>NUCLEOTIDE SEQUENCE [LARGE SCALE GENOMIC DNA]</scope>
    <source>
        <strain evidence="3">DSM 19469</strain>
    </source>
</reference>
<dbReference type="eggNOG" id="ENOG5032YS5">
    <property type="taxonomic scope" value="Bacteria"/>
</dbReference>
<sequence length="126" mass="13739">MPRRTAILPSAFAGLLLGLIGPTAPASAEEFTTLTSRDSFVSLIEGRELRRLGIRLTVTPDGRITGRAFGTAVSGAWNWDGSYFCRDLFFGDEDLGFNCQQVELSGRTLRFTSDQGTGDFADLTLR</sequence>
<dbReference type="Proteomes" id="UP000019593">
    <property type="component" value="Chromosome"/>
</dbReference>
<feature type="signal peptide" evidence="1">
    <location>
        <begin position="1"/>
        <end position="28"/>
    </location>
</feature>
<dbReference type="KEGG" id="red:roselon_00815"/>
<evidence type="ECO:0008006" key="4">
    <source>
        <dbReference type="Google" id="ProtNLM"/>
    </source>
</evidence>
<evidence type="ECO:0000256" key="1">
    <source>
        <dbReference type="SAM" id="SignalP"/>
    </source>
</evidence>
<dbReference type="RefSeq" id="WP_025311111.1">
    <property type="nucleotide sequence ID" value="NZ_CP004372.1"/>
</dbReference>
<dbReference type="STRING" id="1294273.roselon_00815"/>
<evidence type="ECO:0000313" key="2">
    <source>
        <dbReference type="EMBL" id="AHM03229.1"/>
    </source>
</evidence>
<name>W8RPX4_9RHOB</name>
<keyword evidence="3" id="KW-1185">Reference proteome</keyword>